<accession>A0A915I9D4</accession>
<evidence type="ECO:0000256" key="1">
    <source>
        <dbReference type="SAM" id="Phobius"/>
    </source>
</evidence>
<proteinExistence type="predicted"/>
<organism evidence="2 3">
    <name type="scientific">Romanomermis culicivorax</name>
    <name type="common">Nematode worm</name>
    <dbReference type="NCBI Taxonomy" id="13658"/>
    <lineage>
        <taxon>Eukaryota</taxon>
        <taxon>Metazoa</taxon>
        <taxon>Ecdysozoa</taxon>
        <taxon>Nematoda</taxon>
        <taxon>Enoplea</taxon>
        <taxon>Dorylaimia</taxon>
        <taxon>Mermithida</taxon>
        <taxon>Mermithoidea</taxon>
        <taxon>Mermithidae</taxon>
        <taxon>Romanomermis</taxon>
    </lineage>
</organism>
<feature type="transmembrane region" description="Helical" evidence="1">
    <location>
        <begin position="64"/>
        <end position="86"/>
    </location>
</feature>
<name>A0A915I9D4_ROMCU</name>
<evidence type="ECO:0000313" key="2">
    <source>
        <dbReference type="Proteomes" id="UP000887565"/>
    </source>
</evidence>
<dbReference type="AlphaFoldDB" id="A0A915I9D4"/>
<keyword evidence="2" id="KW-1185">Reference proteome</keyword>
<keyword evidence="1" id="KW-0472">Membrane</keyword>
<dbReference type="Proteomes" id="UP000887565">
    <property type="component" value="Unplaced"/>
</dbReference>
<dbReference type="WBParaSite" id="nRc.2.0.1.t09905-RA">
    <property type="protein sequence ID" value="nRc.2.0.1.t09905-RA"/>
    <property type="gene ID" value="nRc.2.0.1.g09905"/>
</dbReference>
<protein>
    <submittedName>
        <fullName evidence="3">Uncharacterized protein</fullName>
    </submittedName>
</protein>
<keyword evidence="1" id="KW-0812">Transmembrane</keyword>
<reference evidence="3" key="1">
    <citation type="submission" date="2022-11" db="UniProtKB">
        <authorList>
            <consortium name="WormBaseParasite"/>
        </authorList>
    </citation>
    <scope>IDENTIFICATION</scope>
</reference>
<feature type="transmembrane region" description="Helical" evidence="1">
    <location>
        <begin position="37"/>
        <end position="58"/>
    </location>
</feature>
<keyword evidence="1" id="KW-1133">Transmembrane helix</keyword>
<sequence length="92" mass="9737">MVLDLGFTVQRASIIGQLGLRTVESVFIVSLIKAGRMYLSGLFTLGSMMRGIPVMILITAVSGGIVLMTGMVPSLAVAVVTLMRLVTRLVAI</sequence>
<evidence type="ECO:0000313" key="3">
    <source>
        <dbReference type="WBParaSite" id="nRc.2.0.1.t09905-RA"/>
    </source>
</evidence>